<evidence type="ECO:0000256" key="5">
    <source>
        <dbReference type="ARBA" id="ARBA00022840"/>
    </source>
</evidence>
<dbReference type="SMART" id="SM00382">
    <property type="entry name" value="AAA"/>
    <property type="match status" value="1"/>
</dbReference>
<sequence>MKTSKQSLGHKEGLLGVLSSLGVLYIAVPMAAFFFFVASNWREITFAGVSSAAYVSVGATTLATVLDAVLAIPLAYLVATSSSSFMRLLGNLIRLPLGLPPLVAGVMLLLAFGPYTLVGRAFNGSLVNSFAAVTLAQLFVSLPFVFEIARSAFKADGPLSAAVASTLGFSKTKAFLYFASVENWPQLRSALALGWLRAFGEFGATILVAYHPYSLPIFTYVQFSGFGVPSAVGTVLVTLLFGALGSLFFLSIPSPRALLWRMKREKKRLKDPTPTAPHPISFSIEGSVDGFSLRLSHSGSAALSILGFSGSGKSLAISYLAGASLFKEVSSTSYLQIGESKGTTRAGYLGPYRVSWVPQVSYLSRGYRVYEELELIRRENGVSQDHLFELVDHFGVKDLLYREGRQLSGGQRQLVALVRAFLVYPDLVLMDEPFSALDFALRKRVQRKVALWLQQRSVSSILVTHDPEEAVILCEEILCVSNGEKVSSGGASEVFDEPGRIETAAVVGIDNVFPREYLDTLDFEVTCELAEDTRALGVRAHAIDVRYEKDAGLFQKEMLFVASARVSLCTTLGKRVRVLLSVEGLVDEVVADLESPSRFEVGDKVFFSIKEGVELK</sequence>
<dbReference type="InterPro" id="IPR003593">
    <property type="entry name" value="AAA+_ATPase"/>
</dbReference>
<dbReference type="GO" id="GO:0005524">
    <property type="term" value="F:ATP binding"/>
    <property type="evidence" value="ECO:0007669"/>
    <property type="project" value="UniProtKB-KW"/>
</dbReference>
<dbReference type="PROSITE" id="PS50928">
    <property type="entry name" value="ABC_TM1"/>
    <property type="match status" value="1"/>
</dbReference>
<feature type="domain" description="ABC transmembrane type-1" evidence="10">
    <location>
        <begin position="53"/>
        <end position="245"/>
    </location>
</feature>
<feature type="transmembrane region" description="Helical" evidence="8">
    <location>
        <begin position="190"/>
        <end position="211"/>
    </location>
</feature>
<dbReference type="InterPro" id="IPR000515">
    <property type="entry name" value="MetI-like"/>
</dbReference>
<dbReference type="OrthoDB" id="9774448at2"/>
<evidence type="ECO:0000256" key="2">
    <source>
        <dbReference type="ARBA" id="ARBA00022448"/>
    </source>
</evidence>
<keyword evidence="2" id="KW-0813">Transport</keyword>
<evidence type="ECO:0000256" key="1">
    <source>
        <dbReference type="ARBA" id="ARBA00004141"/>
    </source>
</evidence>
<name>A0A1M4S5R2_9ACTN</name>
<dbReference type="Proteomes" id="UP000184295">
    <property type="component" value="Unassembled WGS sequence"/>
</dbReference>
<keyword evidence="7 8" id="KW-0472">Membrane</keyword>
<keyword evidence="5" id="KW-0067">ATP-binding</keyword>
<feature type="transmembrane region" description="Helical" evidence="8">
    <location>
        <begin position="231"/>
        <end position="259"/>
    </location>
</feature>
<evidence type="ECO:0000313" key="12">
    <source>
        <dbReference type="Proteomes" id="UP000184295"/>
    </source>
</evidence>
<dbReference type="GO" id="GO:0016020">
    <property type="term" value="C:membrane"/>
    <property type="evidence" value="ECO:0007669"/>
    <property type="project" value="UniProtKB-SubCell"/>
</dbReference>
<evidence type="ECO:0000259" key="9">
    <source>
        <dbReference type="PROSITE" id="PS50893"/>
    </source>
</evidence>
<proteinExistence type="predicted"/>
<gene>
    <name evidence="11" type="ORF">SAMN02745225_00084</name>
</gene>
<dbReference type="GO" id="GO:0055085">
    <property type="term" value="P:transmembrane transport"/>
    <property type="evidence" value="ECO:0007669"/>
    <property type="project" value="InterPro"/>
</dbReference>
<dbReference type="Pfam" id="PF00005">
    <property type="entry name" value="ABC_tran"/>
    <property type="match status" value="1"/>
</dbReference>
<dbReference type="RefSeq" id="WP_143146298.1">
    <property type="nucleotide sequence ID" value="NZ_FQUL01000001.1"/>
</dbReference>
<evidence type="ECO:0000256" key="6">
    <source>
        <dbReference type="ARBA" id="ARBA00022989"/>
    </source>
</evidence>
<feature type="transmembrane region" description="Helical" evidence="8">
    <location>
        <begin position="12"/>
        <end position="37"/>
    </location>
</feature>
<evidence type="ECO:0000256" key="3">
    <source>
        <dbReference type="ARBA" id="ARBA00022692"/>
    </source>
</evidence>
<dbReference type="SUPFAM" id="SSF161098">
    <property type="entry name" value="MetI-like"/>
    <property type="match status" value="1"/>
</dbReference>
<dbReference type="InterPro" id="IPR003439">
    <property type="entry name" value="ABC_transporter-like_ATP-bd"/>
</dbReference>
<evidence type="ECO:0000313" key="11">
    <source>
        <dbReference type="EMBL" id="SHE27533.1"/>
    </source>
</evidence>
<organism evidence="11 12">
    <name type="scientific">Ferrithrix thermotolerans DSM 19514</name>
    <dbReference type="NCBI Taxonomy" id="1121881"/>
    <lineage>
        <taxon>Bacteria</taxon>
        <taxon>Bacillati</taxon>
        <taxon>Actinomycetota</taxon>
        <taxon>Acidimicrobiia</taxon>
        <taxon>Acidimicrobiales</taxon>
        <taxon>Acidimicrobiaceae</taxon>
        <taxon>Ferrithrix</taxon>
    </lineage>
</organism>
<feature type="transmembrane region" description="Helical" evidence="8">
    <location>
        <begin position="125"/>
        <end position="146"/>
    </location>
</feature>
<dbReference type="PANTHER" id="PTHR42781">
    <property type="entry name" value="SPERMIDINE/PUTRESCINE IMPORT ATP-BINDING PROTEIN POTA"/>
    <property type="match status" value="1"/>
</dbReference>
<accession>A0A1M4S5R2</accession>
<evidence type="ECO:0000256" key="7">
    <source>
        <dbReference type="ARBA" id="ARBA00023136"/>
    </source>
</evidence>
<dbReference type="EMBL" id="FQUL01000001">
    <property type="protein sequence ID" value="SHE27533.1"/>
    <property type="molecule type" value="Genomic_DNA"/>
</dbReference>
<reference evidence="12" key="1">
    <citation type="submission" date="2016-11" db="EMBL/GenBank/DDBJ databases">
        <authorList>
            <person name="Varghese N."/>
            <person name="Submissions S."/>
        </authorList>
    </citation>
    <scope>NUCLEOTIDE SEQUENCE [LARGE SCALE GENOMIC DNA]</scope>
    <source>
        <strain evidence="12">DSM 19514</strain>
    </source>
</reference>
<dbReference type="InterPro" id="IPR035906">
    <property type="entry name" value="MetI-like_sf"/>
</dbReference>
<protein>
    <submittedName>
        <fullName evidence="11">Molybdate transport system permease protein</fullName>
    </submittedName>
</protein>
<dbReference type="CDD" id="cd06261">
    <property type="entry name" value="TM_PBP2"/>
    <property type="match status" value="1"/>
</dbReference>
<keyword evidence="4" id="KW-0547">Nucleotide-binding</keyword>
<dbReference type="GO" id="GO:0016887">
    <property type="term" value="F:ATP hydrolysis activity"/>
    <property type="evidence" value="ECO:0007669"/>
    <property type="project" value="InterPro"/>
</dbReference>
<dbReference type="InterPro" id="IPR017871">
    <property type="entry name" value="ABC_transporter-like_CS"/>
</dbReference>
<dbReference type="Gene3D" id="3.40.50.300">
    <property type="entry name" value="P-loop containing nucleotide triphosphate hydrolases"/>
    <property type="match status" value="1"/>
</dbReference>
<dbReference type="SUPFAM" id="SSF52540">
    <property type="entry name" value="P-loop containing nucleoside triphosphate hydrolases"/>
    <property type="match status" value="1"/>
</dbReference>
<evidence type="ECO:0000259" key="10">
    <source>
        <dbReference type="PROSITE" id="PS50928"/>
    </source>
</evidence>
<dbReference type="AlphaFoldDB" id="A0A1M4S5R2"/>
<keyword evidence="12" id="KW-1185">Reference proteome</keyword>
<evidence type="ECO:0000256" key="4">
    <source>
        <dbReference type="ARBA" id="ARBA00022741"/>
    </source>
</evidence>
<comment type="subcellular location">
    <subcellularLocation>
        <location evidence="1">Membrane</location>
        <topology evidence="1">Multi-pass membrane protein</topology>
    </subcellularLocation>
</comment>
<evidence type="ECO:0000256" key="8">
    <source>
        <dbReference type="SAM" id="Phobius"/>
    </source>
</evidence>
<dbReference type="Gene3D" id="1.10.3720.10">
    <property type="entry name" value="MetI-like"/>
    <property type="match status" value="1"/>
</dbReference>
<dbReference type="InterPro" id="IPR027417">
    <property type="entry name" value="P-loop_NTPase"/>
</dbReference>
<dbReference type="PROSITE" id="PS00211">
    <property type="entry name" value="ABC_TRANSPORTER_1"/>
    <property type="match status" value="1"/>
</dbReference>
<keyword evidence="6 8" id="KW-1133">Transmembrane helix</keyword>
<dbReference type="PANTHER" id="PTHR42781:SF4">
    <property type="entry name" value="SPERMIDINE_PUTRESCINE IMPORT ATP-BINDING PROTEIN POTA"/>
    <property type="match status" value="1"/>
</dbReference>
<keyword evidence="3 8" id="KW-0812">Transmembrane</keyword>
<dbReference type="InterPro" id="IPR050093">
    <property type="entry name" value="ABC_SmlMolc_Importer"/>
</dbReference>
<feature type="transmembrane region" description="Helical" evidence="8">
    <location>
        <begin position="91"/>
        <end position="113"/>
    </location>
</feature>
<feature type="domain" description="ABC transporter" evidence="9">
    <location>
        <begin position="267"/>
        <end position="507"/>
    </location>
</feature>
<dbReference type="PROSITE" id="PS50893">
    <property type="entry name" value="ABC_TRANSPORTER_2"/>
    <property type="match status" value="1"/>
</dbReference>
<dbReference type="STRING" id="1121881.SAMN02745225_00084"/>